<name>A0ABP0TAE0_9BRYO</name>
<organism evidence="10 11">
    <name type="scientific">Sphagnum troendelagicum</name>
    <dbReference type="NCBI Taxonomy" id="128251"/>
    <lineage>
        <taxon>Eukaryota</taxon>
        <taxon>Viridiplantae</taxon>
        <taxon>Streptophyta</taxon>
        <taxon>Embryophyta</taxon>
        <taxon>Bryophyta</taxon>
        <taxon>Sphagnophytina</taxon>
        <taxon>Sphagnopsida</taxon>
        <taxon>Sphagnales</taxon>
        <taxon>Sphagnaceae</taxon>
        <taxon>Sphagnum</taxon>
    </lineage>
</organism>
<comment type="similarity">
    <text evidence="2">Belongs to the PP2C family.</text>
</comment>
<sequence>MGARISSQKQIQDLHQLQSYEDGDTAITGSNNTVPEPIEIHREGETNEELSVHFGYLFQGSSSSAHRLPVSPEETISVFESATGESSEETLSVSLKGEPWKQPRRNGSFTCLSGAAIGANATLANTSLGNGIFGVEILPGLDSPKTFRPMGSILRTSSLNTDSSISSTLSTLMSVRNQSYPSLMMAEESRLYQSTSALDSTSFLNAGDVQMAGGAAGEDRVQAVCSEEHGWLFCGVYDGFNGRDAADFLAGMLYENIGLHLRALEQRLHQEEANGEDRIDNDGSKSLESKFQQGVLDGLRDALLQTENDFLEMVENEMDERPDLVMVGSCVLVALIYGQNLYTLNLGDSRAVLATHKSRDQPTGAQPAAGAPLMALQLTELHGINVAVERERVVREHPDDPFVITGGRLKGKLRVTRAVGAGYLKKANMNDALMGILRVQHLISPPYLTADPSVNMLRVDPDDQFVIIGSDGLFDFFTNDEVVNHIHQFLCDHPAGDPAKFMIDHLLLRVADNAGLTLDELRSIPIGRRRKYHDDITIVIVFLGSTFQTSSASAFS</sequence>
<evidence type="ECO:0000256" key="3">
    <source>
        <dbReference type="ARBA" id="ARBA00013081"/>
    </source>
</evidence>
<protein>
    <recommendedName>
        <fullName evidence="3">protein-serine/threonine phosphatase</fullName>
        <ecNumber evidence="3">3.1.3.16</ecNumber>
    </recommendedName>
</protein>
<keyword evidence="7" id="KW-0904">Protein phosphatase</keyword>
<keyword evidence="11" id="KW-1185">Reference proteome</keyword>
<dbReference type="PANTHER" id="PTHR13832">
    <property type="entry name" value="PROTEIN PHOSPHATASE 2C"/>
    <property type="match status" value="1"/>
</dbReference>
<keyword evidence="8" id="KW-0464">Manganese</keyword>
<dbReference type="PANTHER" id="PTHR13832:SF803">
    <property type="entry name" value="PROTEIN PHOSPHATASE 1G"/>
    <property type="match status" value="1"/>
</dbReference>
<dbReference type="CDD" id="cd00143">
    <property type="entry name" value="PP2Cc"/>
    <property type="match status" value="1"/>
</dbReference>
<reference evidence="10 11" key="1">
    <citation type="submission" date="2024-02" db="EMBL/GenBank/DDBJ databases">
        <authorList>
            <consortium name="ELIXIR-Norway"/>
            <consortium name="Elixir Norway"/>
        </authorList>
    </citation>
    <scope>NUCLEOTIDE SEQUENCE [LARGE SCALE GENOMIC DNA]</scope>
</reference>
<keyword evidence="4" id="KW-0479">Metal-binding</keyword>
<dbReference type="EMBL" id="OZ019893">
    <property type="protein sequence ID" value="CAK9190939.1"/>
    <property type="molecule type" value="Genomic_DNA"/>
</dbReference>
<evidence type="ECO:0000256" key="2">
    <source>
        <dbReference type="ARBA" id="ARBA00006702"/>
    </source>
</evidence>
<dbReference type="Proteomes" id="UP001497512">
    <property type="component" value="Chromosome 1"/>
</dbReference>
<evidence type="ECO:0000256" key="4">
    <source>
        <dbReference type="ARBA" id="ARBA00022723"/>
    </source>
</evidence>
<evidence type="ECO:0000256" key="7">
    <source>
        <dbReference type="ARBA" id="ARBA00022912"/>
    </source>
</evidence>
<dbReference type="Pfam" id="PF00481">
    <property type="entry name" value="PP2C"/>
    <property type="match status" value="1"/>
</dbReference>
<dbReference type="PROSITE" id="PS51746">
    <property type="entry name" value="PPM_2"/>
    <property type="match status" value="1"/>
</dbReference>
<keyword evidence="6" id="KW-0460">Magnesium</keyword>
<evidence type="ECO:0000313" key="10">
    <source>
        <dbReference type="EMBL" id="CAK9190939.1"/>
    </source>
</evidence>
<dbReference type="Gene3D" id="3.60.40.10">
    <property type="entry name" value="PPM-type phosphatase domain"/>
    <property type="match status" value="1"/>
</dbReference>
<evidence type="ECO:0000256" key="6">
    <source>
        <dbReference type="ARBA" id="ARBA00022842"/>
    </source>
</evidence>
<proteinExistence type="inferred from homology"/>
<dbReference type="SUPFAM" id="SSF81606">
    <property type="entry name" value="PP2C-like"/>
    <property type="match status" value="1"/>
</dbReference>
<feature type="domain" description="PPM-type phosphatase" evidence="9">
    <location>
        <begin position="195"/>
        <end position="543"/>
    </location>
</feature>
<accession>A0ABP0TAE0</accession>
<dbReference type="InterPro" id="IPR001932">
    <property type="entry name" value="PPM-type_phosphatase-like_dom"/>
</dbReference>
<evidence type="ECO:0000313" key="11">
    <source>
        <dbReference type="Proteomes" id="UP001497512"/>
    </source>
</evidence>
<evidence type="ECO:0000256" key="5">
    <source>
        <dbReference type="ARBA" id="ARBA00022801"/>
    </source>
</evidence>
<keyword evidence="5" id="KW-0378">Hydrolase</keyword>
<dbReference type="EC" id="3.1.3.16" evidence="3"/>
<dbReference type="SMART" id="SM00332">
    <property type="entry name" value="PP2Cc"/>
    <property type="match status" value="1"/>
</dbReference>
<gene>
    <name evidence="10" type="ORF">CSSPTR1EN2_LOCUS1141</name>
</gene>
<evidence type="ECO:0000259" key="9">
    <source>
        <dbReference type="PROSITE" id="PS51746"/>
    </source>
</evidence>
<evidence type="ECO:0000256" key="8">
    <source>
        <dbReference type="ARBA" id="ARBA00023211"/>
    </source>
</evidence>
<evidence type="ECO:0000256" key="1">
    <source>
        <dbReference type="ARBA" id="ARBA00001936"/>
    </source>
</evidence>
<comment type="cofactor">
    <cofactor evidence="1">
        <name>Mn(2+)</name>
        <dbReference type="ChEBI" id="CHEBI:29035"/>
    </cofactor>
</comment>
<dbReference type="InterPro" id="IPR015655">
    <property type="entry name" value="PP2C"/>
</dbReference>
<dbReference type="InterPro" id="IPR036457">
    <property type="entry name" value="PPM-type-like_dom_sf"/>
</dbReference>